<evidence type="ECO:0000313" key="2">
    <source>
        <dbReference type="EMBL" id="KAA8492428.1"/>
    </source>
</evidence>
<protein>
    <submittedName>
        <fullName evidence="2">Uncharacterized protein</fullName>
    </submittedName>
</protein>
<feature type="region of interest" description="Disordered" evidence="1">
    <location>
        <begin position="1"/>
        <end position="118"/>
    </location>
</feature>
<feature type="compositionally biased region" description="Polar residues" evidence="1">
    <location>
        <begin position="41"/>
        <end position="65"/>
    </location>
</feature>
<organism evidence="2 3">
    <name type="scientific">Porphyridium purpureum</name>
    <name type="common">Red alga</name>
    <name type="synonym">Porphyridium cruentum</name>
    <dbReference type="NCBI Taxonomy" id="35688"/>
    <lineage>
        <taxon>Eukaryota</taxon>
        <taxon>Rhodophyta</taxon>
        <taxon>Bangiophyceae</taxon>
        <taxon>Porphyridiales</taxon>
        <taxon>Porphyridiaceae</taxon>
        <taxon>Porphyridium</taxon>
    </lineage>
</organism>
<dbReference type="Proteomes" id="UP000324585">
    <property type="component" value="Unassembled WGS sequence"/>
</dbReference>
<feature type="compositionally biased region" description="Low complexity" evidence="1">
    <location>
        <begin position="66"/>
        <end position="80"/>
    </location>
</feature>
<dbReference type="EMBL" id="VRMN01000009">
    <property type="protein sequence ID" value="KAA8492428.1"/>
    <property type="molecule type" value="Genomic_DNA"/>
</dbReference>
<feature type="compositionally biased region" description="Basic and acidic residues" evidence="1">
    <location>
        <begin position="14"/>
        <end position="31"/>
    </location>
</feature>
<evidence type="ECO:0000313" key="3">
    <source>
        <dbReference type="Proteomes" id="UP000324585"/>
    </source>
</evidence>
<comment type="caution">
    <text evidence="2">The sequence shown here is derived from an EMBL/GenBank/DDBJ whole genome shotgun (WGS) entry which is preliminary data.</text>
</comment>
<name>A0A5J4YMF9_PORPP</name>
<gene>
    <name evidence="2" type="ORF">FVE85_7935</name>
</gene>
<keyword evidence="3" id="KW-1185">Reference proteome</keyword>
<proteinExistence type="predicted"/>
<reference evidence="3" key="1">
    <citation type="journal article" date="2019" name="Nat. Commun.">
        <title>Expansion of phycobilisome linker gene families in mesophilic red algae.</title>
        <authorList>
            <person name="Lee J."/>
            <person name="Kim D."/>
            <person name="Bhattacharya D."/>
            <person name="Yoon H.S."/>
        </authorList>
    </citation>
    <scope>NUCLEOTIDE SEQUENCE [LARGE SCALE GENOMIC DNA]</scope>
    <source>
        <strain evidence="3">CCMP 1328</strain>
    </source>
</reference>
<evidence type="ECO:0000256" key="1">
    <source>
        <dbReference type="SAM" id="MobiDB-lite"/>
    </source>
</evidence>
<accession>A0A5J4YMF9</accession>
<dbReference type="AlphaFoldDB" id="A0A5J4YMF9"/>
<sequence length="118" mass="12610">MNGTERLPRPRSITKTDSRDAHRRERREHATSPRGPHSRKSSICSTTSFSDVSLSIQDQDSPRQTAAQLSGGAAVSSAGSIRNSTSYRTIPSAPTEAASSRSADLSNDELFKPAAPPS</sequence>